<dbReference type="GO" id="GO:0046872">
    <property type="term" value="F:metal ion binding"/>
    <property type="evidence" value="ECO:0007669"/>
    <property type="project" value="UniProtKB-KW"/>
</dbReference>
<comment type="subcellular location">
    <subcellularLocation>
        <location evidence="1">Nucleus</location>
    </subcellularLocation>
</comment>
<dbReference type="Gene3D" id="3.20.20.140">
    <property type="entry name" value="Metal-dependent hydrolases"/>
    <property type="match status" value="1"/>
</dbReference>
<organism evidence="8 9">
    <name type="scientific">Pleurostoma richardsiae</name>
    <dbReference type="NCBI Taxonomy" id="41990"/>
    <lineage>
        <taxon>Eukaryota</taxon>
        <taxon>Fungi</taxon>
        <taxon>Dikarya</taxon>
        <taxon>Ascomycota</taxon>
        <taxon>Pezizomycotina</taxon>
        <taxon>Sordariomycetes</taxon>
        <taxon>Sordariomycetidae</taxon>
        <taxon>Calosphaeriales</taxon>
        <taxon>Pleurostomataceae</taxon>
        <taxon>Pleurostoma</taxon>
    </lineage>
</organism>
<dbReference type="PANTHER" id="PTHR47782:SF1">
    <property type="entry name" value="PYRIMIDINE PATHWAY REGULATORY PROTEIN 1"/>
    <property type="match status" value="1"/>
</dbReference>
<evidence type="ECO:0000256" key="5">
    <source>
        <dbReference type="ARBA" id="ARBA00023125"/>
    </source>
</evidence>
<evidence type="ECO:0000256" key="6">
    <source>
        <dbReference type="ARBA" id="ARBA00023163"/>
    </source>
</evidence>
<name>A0AA38RXT3_9PEZI</name>
<keyword evidence="4" id="KW-0805">Transcription regulation</keyword>
<dbReference type="GO" id="GO:0016810">
    <property type="term" value="F:hydrolase activity, acting on carbon-nitrogen (but not peptide) bonds"/>
    <property type="evidence" value="ECO:0007669"/>
    <property type="project" value="InterPro"/>
</dbReference>
<dbReference type="InterPro" id="IPR052202">
    <property type="entry name" value="Yeast_MetPath_Reg"/>
</dbReference>
<evidence type="ECO:0000256" key="1">
    <source>
        <dbReference type="ARBA" id="ARBA00004123"/>
    </source>
</evidence>
<dbReference type="Proteomes" id="UP001174694">
    <property type="component" value="Unassembled WGS sequence"/>
</dbReference>
<keyword evidence="2" id="KW-0479">Metal-binding</keyword>
<dbReference type="EMBL" id="JANBVO010000020">
    <property type="protein sequence ID" value="KAJ9142981.1"/>
    <property type="molecule type" value="Genomic_DNA"/>
</dbReference>
<evidence type="ECO:0000256" key="7">
    <source>
        <dbReference type="ARBA" id="ARBA00023242"/>
    </source>
</evidence>
<keyword evidence="9" id="KW-1185">Reference proteome</keyword>
<keyword evidence="7" id="KW-0539">Nucleus</keyword>
<dbReference type="Gene3D" id="2.30.40.10">
    <property type="entry name" value="Urease, subunit C, domain 1"/>
    <property type="match status" value="1"/>
</dbReference>
<dbReference type="PANTHER" id="PTHR47782">
    <property type="entry name" value="ZN(II)2CYS6 TRANSCRIPTION FACTOR (EUROFUNG)-RELATED"/>
    <property type="match status" value="1"/>
</dbReference>
<evidence type="ECO:0000256" key="4">
    <source>
        <dbReference type="ARBA" id="ARBA00023015"/>
    </source>
</evidence>
<dbReference type="InterPro" id="IPR011059">
    <property type="entry name" value="Metal-dep_hydrolase_composite"/>
</dbReference>
<keyword evidence="3" id="KW-0862">Zinc</keyword>
<reference evidence="8" key="1">
    <citation type="submission" date="2022-07" db="EMBL/GenBank/DDBJ databases">
        <title>Fungi with potential for degradation of polypropylene.</title>
        <authorList>
            <person name="Gostincar C."/>
        </authorList>
    </citation>
    <scope>NUCLEOTIDE SEQUENCE</scope>
    <source>
        <strain evidence="8">EXF-13308</strain>
    </source>
</reference>
<proteinExistence type="predicted"/>
<comment type="caution">
    <text evidence="8">The sequence shown here is derived from an EMBL/GenBank/DDBJ whole genome shotgun (WGS) entry which is preliminary data.</text>
</comment>
<evidence type="ECO:0000256" key="2">
    <source>
        <dbReference type="ARBA" id="ARBA00022723"/>
    </source>
</evidence>
<protein>
    <recommendedName>
        <fullName evidence="10">Amidohydrolase-related domain-containing protein</fullName>
    </recommendedName>
</protein>
<accession>A0AA38RXT3</accession>
<dbReference type="GO" id="GO:0000981">
    <property type="term" value="F:DNA-binding transcription factor activity, RNA polymerase II-specific"/>
    <property type="evidence" value="ECO:0007669"/>
    <property type="project" value="TreeGrafter"/>
</dbReference>
<evidence type="ECO:0000256" key="3">
    <source>
        <dbReference type="ARBA" id="ARBA00022833"/>
    </source>
</evidence>
<keyword evidence="5" id="KW-0238">DNA-binding</keyword>
<dbReference type="GO" id="GO:0043565">
    <property type="term" value="F:sequence-specific DNA binding"/>
    <property type="evidence" value="ECO:0007669"/>
    <property type="project" value="TreeGrafter"/>
</dbReference>
<dbReference type="GO" id="GO:0045944">
    <property type="term" value="P:positive regulation of transcription by RNA polymerase II"/>
    <property type="evidence" value="ECO:0007669"/>
    <property type="project" value="TreeGrafter"/>
</dbReference>
<evidence type="ECO:0008006" key="10">
    <source>
        <dbReference type="Google" id="ProtNLM"/>
    </source>
</evidence>
<sequence>MIVKPGIDLRDKFVCPGFVDPHTHIFLHSYDETPPANQKRDESFVERIIRSVNHCLIGLLAAYTTYRDLGSEGMQEADCNVRDSSTCSGAFSTPLAQWNGQSAPKFEEWFTNMTLRLEEWYKKSFEFAAEKKLEFRNIQDYYVRGKIHRPTPRLRQPSRASRLICIESVQALVEDYKRQRQQGRLFYPWHTGYILFEAGIYLLDTAWNCSPWLLEVVNCNEIIDCIREYPPMLRKVANFWPALETCTDTLEELSAPVLLRLETAVQGGMVTAGLEDDLTTARIVEHLFPIADIGVQPVSNHESTPFDFNDFDWGMGGQFEIMGNDDILSFCIGSESTLNTSNI</sequence>
<dbReference type="SUPFAM" id="SSF51338">
    <property type="entry name" value="Composite domain of metallo-dependent hydrolases"/>
    <property type="match status" value="1"/>
</dbReference>
<keyword evidence="6" id="KW-0804">Transcription</keyword>
<dbReference type="AlphaFoldDB" id="A0AA38RXT3"/>
<dbReference type="GO" id="GO:0005634">
    <property type="term" value="C:nucleus"/>
    <property type="evidence" value="ECO:0007669"/>
    <property type="project" value="UniProtKB-SubCell"/>
</dbReference>
<dbReference type="CDD" id="cd12148">
    <property type="entry name" value="fungal_TF_MHR"/>
    <property type="match status" value="1"/>
</dbReference>
<evidence type="ECO:0000313" key="8">
    <source>
        <dbReference type="EMBL" id="KAJ9142981.1"/>
    </source>
</evidence>
<evidence type="ECO:0000313" key="9">
    <source>
        <dbReference type="Proteomes" id="UP001174694"/>
    </source>
</evidence>
<gene>
    <name evidence="8" type="ORF">NKR23_g6871</name>
</gene>